<dbReference type="Proteomes" id="UP001243623">
    <property type="component" value="Chromosome"/>
</dbReference>
<dbReference type="InterPro" id="IPR007197">
    <property type="entry name" value="rSAM"/>
</dbReference>
<dbReference type="GO" id="GO:0051539">
    <property type="term" value="F:4 iron, 4 sulfur cluster binding"/>
    <property type="evidence" value="ECO:0007669"/>
    <property type="project" value="UniProtKB-KW"/>
</dbReference>
<proteinExistence type="predicted"/>
<dbReference type="SMART" id="SM00729">
    <property type="entry name" value="Elp3"/>
    <property type="match status" value="1"/>
</dbReference>
<dbReference type="PANTHER" id="PTHR30352:SF5">
    <property type="entry name" value="PYRUVATE FORMATE-LYASE 1-ACTIVATING ENZYME"/>
    <property type="match status" value="1"/>
</dbReference>
<dbReference type="KEGG" id="sgbi:P3F81_01090"/>
<keyword evidence="5" id="KW-0408">Iron</keyword>
<keyword evidence="4" id="KW-0479">Metal-binding</keyword>
<organism evidence="8 9">
    <name type="scientific">Selenobaculum gibii</name>
    <dbReference type="NCBI Taxonomy" id="3054208"/>
    <lineage>
        <taxon>Bacteria</taxon>
        <taxon>Bacillati</taxon>
        <taxon>Bacillota</taxon>
        <taxon>Negativicutes</taxon>
        <taxon>Selenomonadales</taxon>
        <taxon>Selenomonadaceae</taxon>
        <taxon>Selenobaculum</taxon>
    </lineage>
</organism>
<dbReference type="Gene3D" id="3.20.20.70">
    <property type="entry name" value="Aldolase class I"/>
    <property type="match status" value="1"/>
</dbReference>
<dbReference type="EMBL" id="CP120678">
    <property type="protein sequence ID" value="WIW70949.1"/>
    <property type="molecule type" value="Genomic_DNA"/>
</dbReference>
<comment type="cofactor">
    <cofactor evidence="1">
        <name>[4Fe-4S] cluster</name>
        <dbReference type="ChEBI" id="CHEBI:49883"/>
    </cofactor>
</comment>
<dbReference type="SFLD" id="SFLDS00029">
    <property type="entry name" value="Radical_SAM"/>
    <property type="match status" value="1"/>
</dbReference>
<evidence type="ECO:0000256" key="1">
    <source>
        <dbReference type="ARBA" id="ARBA00001966"/>
    </source>
</evidence>
<name>A0A9Y2AIV6_9FIRM</name>
<dbReference type="InterPro" id="IPR013785">
    <property type="entry name" value="Aldolase_TIM"/>
</dbReference>
<dbReference type="InterPro" id="IPR006638">
    <property type="entry name" value="Elp3/MiaA/NifB-like_rSAM"/>
</dbReference>
<keyword evidence="6" id="KW-0411">Iron-sulfur</keyword>
<dbReference type="GO" id="GO:0003824">
    <property type="term" value="F:catalytic activity"/>
    <property type="evidence" value="ECO:0007669"/>
    <property type="project" value="InterPro"/>
</dbReference>
<evidence type="ECO:0000256" key="6">
    <source>
        <dbReference type="ARBA" id="ARBA00023014"/>
    </source>
</evidence>
<dbReference type="RefSeq" id="WP_147667164.1">
    <property type="nucleotide sequence ID" value="NZ_CP120678.1"/>
</dbReference>
<keyword evidence="3" id="KW-0949">S-adenosyl-L-methionine</keyword>
<evidence type="ECO:0000313" key="9">
    <source>
        <dbReference type="Proteomes" id="UP001243623"/>
    </source>
</evidence>
<protein>
    <submittedName>
        <fullName evidence="8">Radical SAM protein</fullName>
    </submittedName>
</protein>
<evidence type="ECO:0000256" key="5">
    <source>
        <dbReference type="ARBA" id="ARBA00023004"/>
    </source>
</evidence>
<dbReference type="SFLD" id="SFLDG01109">
    <property type="entry name" value="Uncharacterised_Radical_SAM_Su"/>
    <property type="match status" value="1"/>
</dbReference>
<dbReference type="Pfam" id="PF04055">
    <property type="entry name" value="Radical_SAM"/>
    <property type="match status" value="1"/>
</dbReference>
<dbReference type="InterPro" id="IPR058240">
    <property type="entry name" value="rSAM_sf"/>
</dbReference>
<dbReference type="AlphaFoldDB" id="A0A9Y2AIV6"/>
<accession>A0A9Y2AIV6</accession>
<dbReference type="PANTHER" id="PTHR30352">
    <property type="entry name" value="PYRUVATE FORMATE-LYASE-ACTIVATING ENZYME"/>
    <property type="match status" value="1"/>
</dbReference>
<reference evidence="8" key="1">
    <citation type="submission" date="2023-03" db="EMBL/GenBank/DDBJ databases">
        <title>Selenobaculum gbiensis gen. nov. sp. nov., a new bacterium isolated from the gut microbiota of IBD patient.</title>
        <authorList>
            <person name="Yeo S."/>
            <person name="Park H."/>
            <person name="Huh C.S."/>
        </authorList>
    </citation>
    <scope>NUCLEOTIDE SEQUENCE</scope>
    <source>
        <strain evidence="8">ICN-92133</strain>
    </source>
</reference>
<evidence type="ECO:0000256" key="4">
    <source>
        <dbReference type="ARBA" id="ARBA00022723"/>
    </source>
</evidence>
<dbReference type="SUPFAM" id="SSF102114">
    <property type="entry name" value="Radical SAM enzymes"/>
    <property type="match status" value="1"/>
</dbReference>
<dbReference type="GO" id="GO:0046872">
    <property type="term" value="F:metal ion binding"/>
    <property type="evidence" value="ECO:0007669"/>
    <property type="project" value="UniProtKB-KW"/>
</dbReference>
<dbReference type="PROSITE" id="PS51918">
    <property type="entry name" value="RADICAL_SAM"/>
    <property type="match status" value="1"/>
</dbReference>
<keyword evidence="2" id="KW-0004">4Fe-4S</keyword>
<evidence type="ECO:0000313" key="8">
    <source>
        <dbReference type="EMBL" id="WIW70949.1"/>
    </source>
</evidence>
<evidence type="ECO:0000259" key="7">
    <source>
        <dbReference type="PROSITE" id="PS51918"/>
    </source>
</evidence>
<gene>
    <name evidence="8" type="ORF">P3F81_01090</name>
</gene>
<keyword evidence="9" id="KW-1185">Reference proteome</keyword>
<dbReference type="CDD" id="cd01335">
    <property type="entry name" value="Radical_SAM"/>
    <property type="match status" value="1"/>
</dbReference>
<evidence type="ECO:0000256" key="3">
    <source>
        <dbReference type="ARBA" id="ARBA00022691"/>
    </source>
</evidence>
<sequence>MEMITALYADENGEIFDHPDFHGVGRIGDQNVVLKKEDLIPLPEGADLMFLPGRLALGEQNGKIVPITGRAVAAILPAGYTRVFMPAFAKAEDEDSVLPLYGYTAVVLYKDELYVAAIYTDENEKWQPLNYNTRDLKKLVTRTKKDLPNNRIVEQVGKCSLQWHCCTAQNLFYRRWEAGIPVSPACNANCFGCISLQPSECCPSPQNRIDFKPTPKEIAEVGIYHLVNAPEAIISFGQGCEGEPSLAADNIAEGIRLIRNEVDRGQININTNAGYTEGIKKIVDAGLDTMRVSIISARADSYQAYYRGNYSLDNVKESINYAKEKGVYVSLNMLFFPGLNDREEEITAWKEFLSETKIDMIQLRNLNIDPDAFLEIMPKAQGKMYGTRFFIEEIKRCFPQLIIGSFSHYVKA</sequence>
<feature type="domain" description="Radical SAM core" evidence="7">
    <location>
        <begin position="172"/>
        <end position="400"/>
    </location>
</feature>
<dbReference type="InterPro" id="IPR034457">
    <property type="entry name" value="Organic_radical-activating"/>
</dbReference>
<evidence type="ECO:0000256" key="2">
    <source>
        <dbReference type="ARBA" id="ARBA00022485"/>
    </source>
</evidence>